<keyword evidence="2" id="KW-1185">Reference proteome</keyword>
<dbReference type="Proteomes" id="UP000270017">
    <property type="component" value="Segment"/>
</dbReference>
<reference evidence="1 2" key="1">
    <citation type="submission" date="2017-11" db="EMBL/GenBank/DDBJ databases">
        <title>Complete genome of Staphylococcus aureus bacteriophage HSA84.</title>
        <authorList>
            <person name="Seo H.S."/>
            <person name="Na H."/>
            <person name="Ryu S."/>
        </authorList>
    </citation>
    <scope>NUCLEOTIDE SEQUENCE [LARGE SCALE GENOMIC DNA]</scope>
</reference>
<evidence type="ECO:0000313" key="2">
    <source>
        <dbReference type="Proteomes" id="UP000270017"/>
    </source>
</evidence>
<organism evidence="1 2">
    <name type="scientific">Staphylococcus phage HSA84</name>
    <dbReference type="NCBI Taxonomy" id="2059858"/>
    <lineage>
        <taxon>Viruses</taxon>
        <taxon>Duplodnaviria</taxon>
        <taxon>Heunggongvirae</taxon>
        <taxon>Uroviricota</taxon>
        <taxon>Caudoviricetes</taxon>
        <taxon>Azeredovirinae</taxon>
        <taxon>Dubowvirus</taxon>
        <taxon>Dubowvirus HSA84</taxon>
    </lineage>
</organism>
<dbReference type="EMBL" id="MG557619">
    <property type="protein sequence ID" value="AUG85754.1"/>
    <property type="molecule type" value="Genomic_DNA"/>
</dbReference>
<accession>A0A3G1LEC3</accession>
<gene>
    <name evidence="1" type="ORF">HSA84_gp026</name>
</gene>
<evidence type="ECO:0000313" key="1">
    <source>
        <dbReference type="EMBL" id="AUG85754.1"/>
    </source>
</evidence>
<sequence>MEGNFKNVKKLIYEGEEYTKVYAGNIQVWKKPSYFVIKPLPKNKYPDSIEESTAKWTINGVEPNKSYQVTIENVRSGIMRISQTNLGSSELGISGVNSGVASKNINFSNPSGTLYVTISDVYSGSPTLTIE</sequence>
<protein>
    <submittedName>
        <fullName evidence="1">Uncharacterized protein</fullName>
    </submittedName>
</protein>
<proteinExistence type="predicted"/>
<name>A0A3G1LEC3_9CAUD</name>